<reference evidence="8" key="1">
    <citation type="submission" date="2020-01" db="EMBL/GenBank/DDBJ databases">
        <authorList>
            <consortium name="DOE Joint Genome Institute"/>
            <person name="Haridas S."/>
            <person name="Albert R."/>
            <person name="Binder M."/>
            <person name="Bloem J."/>
            <person name="Labutti K."/>
            <person name="Salamov A."/>
            <person name="Andreopoulos B."/>
            <person name="Baker S.E."/>
            <person name="Barry K."/>
            <person name="Bills G."/>
            <person name="Bluhm B.H."/>
            <person name="Cannon C."/>
            <person name="Castanera R."/>
            <person name="Culley D.E."/>
            <person name="Daum C."/>
            <person name="Ezra D."/>
            <person name="Gonzalez J.B."/>
            <person name="Henrissat B."/>
            <person name="Kuo A."/>
            <person name="Liang C."/>
            <person name="Lipzen A."/>
            <person name="Lutzoni F."/>
            <person name="Magnuson J."/>
            <person name="Mondo S."/>
            <person name="Nolan M."/>
            <person name="Ohm R."/>
            <person name="Pangilinan J."/>
            <person name="Park H.-J."/>
            <person name="Ramirez L."/>
            <person name="Alfaro M."/>
            <person name="Sun H."/>
            <person name="Tritt A."/>
            <person name="Yoshinaga Y."/>
            <person name="Zwiers L.-H."/>
            <person name="Turgeon B.G."/>
            <person name="Goodwin S.B."/>
            <person name="Spatafora J.W."/>
            <person name="Crous P.W."/>
            <person name="Grigoriev I.V."/>
        </authorList>
    </citation>
    <scope>NUCLEOTIDE SEQUENCE</scope>
    <source>
        <strain evidence="8">CBS 342.82</strain>
    </source>
</reference>
<dbReference type="PANTHER" id="PTHR10350:SF6">
    <property type="entry name" value="NUCLEAR PORE COMPLEX PROTEIN NUP155"/>
    <property type="match status" value="1"/>
</dbReference>
<keyword evidence="3" id="KW-0813">Transport</keyword>
<evidence type="ECO:0000259" key="6">
    <source>
        <dbReference type="Pfam" id="PF08801"/>
    </source>
</evidence>
<dbReference type="PANTHER" id="PTHR10350">
    <property type="entry name" value="NUCLEAR PORE COMPLEX PROTEIN NUP155"/>
    <property type="match status" value="1"/>
</dbReference>
<evidence type="ECO:0000256" key="2">
    <source>
        <dbReference type="ARBA" id="ARBA00007373"/>
    </source>
</evidence>
<feature type="domain" description="Nucleoporin Nup133/Nup155-like C-terminal" evidence="5">
    <location>
        <begin position="672"/>
        <end position="1349"/>
    </location>
</feature>
<dbReference type="GO" id="GO:0006405">
    <property type="term" value="P:RNA export from nucleus"/>
    <property type="evidence" value="ECO:0007669"/>
    <property type="project" value="TreeGrafter"/>
</dbReference>
<dbReference type="Gene3D" id="1.25.40.450">
    <property type="entry name" value="Nucleoporin, helical domain, N-terminal subdomain"/>
    <property type="match status" value="1"/>
</dbReference>
<dbReference type="Gene3D" id="1.20.58.1780">
    <property type="match status" value="1"/>
</dbReference>
<evidence type="ECO:0000256" key="1">
    <source>
        <dbReference type="ARBA" id="ARBA00004123"/>
    </source>
</evidence>
<dbReference type="Gene3D" id="1.20.120.1880">
    <property type="entry name" value="Nucleoporin, helical C-terminal domain"/>
    <property type="match status" value="1"/>
</dbReference>
<evidence type="ECO:0000256" key="3">
    <source>
        <dbReference type="ARBA" id="ARBA00022448"/>
    </source>
</evidence>
<dbReference type="InterPro" id="IPR014908">
    <property type="entry name" value="Nucleoporin_Nup133/Nup155_N"/>
</dbReference>
<evidence type="ECO:0000313" key="8">
    <source>
        <dbReference type="RefSeq" id="XP_033456543.1"/>
    </source>
</evidence>
<sequence length="1364" mass="152647">MASALVPATPQRPLPGAFFATPAQPVAQPSIHGNTIFAQDAAKLRVAATNTPTEPAGTARKSEPSPVERAARVINEALVAEERFPELETYINQGVSGDYDIPQGPARAPFQKLRTHDIPLKLLEQANYTGMAMQMGIFPPLSHAWIALDNALYLWDYTQSNPEIIGYEEATQPITAVELVPPKPGVFIADIKHMIIICTASDMLLLGVATQTTSTGAQTVALYNTKMSIPIRGIDVRVITASKKTGRIFFTGAVTDDIFEFQYQQEEGWFRGKCNRLCHTKTTLDLVSENVKTVGHFFGSKGKCKIIRQMLVDDSRNLMYTLSTTSEIKVWLIKDNIEHAMMRPLASLLQNAGHFDSRTELLTAKDVEIVSINAISVVQARKLGLMATTNTGCRLYLSLTRGYGSQADAQNPPSSMQIMHIRFPPRDPHLPSASQPGQSAMMPYNTHANQNSQIDSTSRYLTPTNMGYRYSPGYWMAFQTHPQDGTRDRVFCTAPDSARLKCPQDSNQIRYSESGQWIDLPANLQQIMPLGDEFGATNEPLGFGNELAVQFDRASSEFAIVTTAGIQILRRRRLVDIFAALMKYGSSDDKGTEGEVNRFVRTYGRGETAATALAVACGQGLDVSESRVANVTDSEVIEKARRVFIEQGGKPEYSANAVVDQTAEPIDNVRPSPRHEGMALYISRLVRPLWRANVMKENAAPGAPVKLGPNVSLGRLRLVQRDLTALNEFLSKNTSFIEGLSGPQALSRVSSRQEEIALQGEARAMTSLLRLIDSINEGISFVITLFEERVEEIVALLSDENKRKAKELTFERLFVSSSGRELAKDLTKAIVNRSIANGSNVDSVAERLRRKCGSFCSADDVTIFKAQELVKRASEAGAQSESARINLNESQRLFQKVASNLGDEYIEWTVDQYVSMEFFAGACQLCLVVAGERDKSNRAMAWMRDGRPGSDSRQAFFDQRFRCYEFVFDTIKFLDDTVARAPDVATTHPVQAKRINEAYEVINSSEDRIFLTCLYDEYIRQGNPLRLLDIENPFVVEYLRQRSNDNRAHADLLWRYYAHNDLFLDAAAVQLDVARSHFELPLEQRIEYLSRARAHASTRQNMLLDPRKNKQKLMREVSDLLEIASVQDEILERIKGETRIAPDRKPTLIADLNGPILSVGTLFSSYADAAGYHDFCIILYQVADHRNPADIQASWRSLIDQTDSGAPEQVQPWEAVGDEVRRMGRRLHTANASFPIQFLLPLLERYAIDPKRQSTPPESWAVDLFLDLEIPHETLLPVLEQMYYSNEQPFIGNKRKIIAAKMVHLIQKWFEVSERSGERVLFGGEENFSTVQDCLQTLLRQGQLTDAWKRTAEALEARVLRAVR</sequence>
<proteinExistence type="inferred from homology"/>
<dbReference type="GO" id="GO:0000972">
    <property type="term" value="P:transcription-dependent tethering of RNA polymerase II gene DNA at nuclear periphery"/>
    <property type="evidence" value="ECO:0007669"/>
    <property type="project" value="TreeGrafter"/>
</dbReference>
<dbReference type="RefSeq" id="XP_033456543.1">
    <property type="nucleotide sequence ID" value="XM_033605684.1"/>
</dbReference>
<dbReference type="InterPro" id="IPR004870">
    <property type="entry name" value="Nucleoporin_Nup155"/>
</dbReference>
<comment type="similarity">
    <text evidence="2">Belongs to the non-repetitive/WGA-negative nucleoporin family.</text>
</comment>
<reference evidence="8" key="3">
    <citation type="submission" date="2025-08" db="UniProtKB">
        <authorList>
            <consortium name="RefSeq"/>
        </authorList>
    </citation>
    <scope>IDENTIFICATION</scope>
    <source>
        <strain evidence="8">CBS 342.82</strain>
    </source>
</reference>
<dbReference type="GO" id="GO:0036228">
    <property type="term" value="P:protein localization to nuclear inner membrane"/>
    <property type="evidence" value="ECO:0007669"/>
    <property type="project" value="TreeGrafter"/>
</dbReference>
<dbReference type="GeneID" id="54363484"/>
<dbReference type="GO" id="GO:0017056">
    <property type="term" value="F:structural constituent of nuclear pore"/>
    <property type="evidence" value="ECO:0007669"/>
    <property type="project" value="InterPro"/>
</dbReference>
<dbReference type="Gene3D" id="1.25.40.440">
    <property type="entry name" value="Nucleoporin, helical domain, central subdomain"/>
    <property type="match status" value="1"/>
</dbReference>
<organism evidence="8">
    <name type="scientific">Dissoconium aciculare CBS 342.82</name>
    <dbReference type="NCBI Taxonomy" id="1314786"/>
    <lineage>
        <taxon>Eukaryota</taxon>
        <taxon>Fungi</taxon>
        <taxon>Dikarya</taxon>
        <taxon>Ascomycota</taxon>
        <taxon>Pezizomycotina</taxon>
        <taxon>Dothideomycetes</taxon>
        <taxon>Dothideomycetidae</taxon>
        <taxon>Mycosphaerellales</taxon>
        <taxon>Dissoconiaceae</taxon>
        <taxon>Dissoconium</taxon>
    </lineage>
</organism>
<accession>A0A6J3LXZ1</accession>
<dbReference type="InterPro" id="IPR042533">
    <property type="entry name" value="Nucleoporin_Nup155_C_1"/>
</dbReference>
<dbReference type="FunFam" id="1.25.40.440:FF:000001">
    <property type="entry name" value="Nuclear pore complex subunit"/>
    <property type="match status" value="1"/>
</dbReference>
<feature type="domain" description="Nucleoporin Nup133/Nup155-like N-terminal" evidence="6">
    <location>
        <begin position="109"/>
        <end position="566"/>
    </location>
</feature>
<reference evidence="8" key="2">
    <citation type="submission" date="2020-04" db="EMBL/GenBank/DDBJ databases">
        <authorList>
            <consortium name="NCBI Genome Project"/>
        </authorList>
    </citation>
    <scope>NUCLEOTIDE SEQUENCE</scope>
    <source>
        <strain evidence="8">CBS 342.82</strain>
    </source>
</reference>
<dbReference type="OrthoDB" id="338970at2759"/>
<dbReference type="GO" id="GO:0006606">
    <property type="term" value="P:protein import into nucleus"/>
    <property type="evidence" value="ECO:0007669"/>
    <property type="project" value="TreeGrafter"/>
</dbReference>
<keyword evidence="4" id="KW-0539">Nucleus</keyword>
<dbReference type="InterPro" id="IPR042537">
    <property type="entry name" value="Nucleoporin_Nup155_C_2"/>
</dbReference>
<dbReference type="GO" id="GO:0044611">
    <property type="term" value="C:nuclear pore inner ring"/>
    <property type="evidence" value="ECO:0007669"/>
    <property type="project" value="TreeGrafter"/>
</dbReference>
<evidence type="ECO:0000259" key="5">
    <source>
        <dbReference type="Pfam" id="PF03177"/>
    </source>
</evidence>
<keyword evidence="7" id="KW-1185">Reference proteome</keyword>
<dbReference type="Pfam" id="PF08801">
    <property type="entry name" value="Nucleoporin_N"/>
    <property type="match status" value="1"/>
</dbReference>
<gene>
    <name evidence="8" type="ORF">K489DRAFT_383725</name>
</gene>
<dbReference type="InterPro" id="IPR042538">
    <property type="entry name" value="Nucleoporin_Nup155_C_3"/>
</dbReference>
<evidence type="ECO:0000313" key="7">
    <source>
        <dbReference type="Proteomes" id="UP000504637"/>
    </source>
</evidence>
<name>A0A6J3LXZ1_9PEZI</name>
<dbReference type="InterPro" id="IPR007187">
    <property type="entry name" value="Nucleoporin_Nup133/Nup155_C"/>
</dbReference>
<evidence type="ECO:0000256" key="4">
    <source>
        <dbReference type="ARBA" id="ARBA00023242"/>
    </source>
</evidence>
<comment type="subcellular location">
    <subcellularLocation>
        <location evidence="1">Nucleus</location>
    </subcellularLocation>
</comment>
<protein>
    <submittedName>
        <fullName evidence="8">Nucleoporin-domain-containing protein</fullName>
    </submittedName>
</protein>
<dbReference type="Pfam" id="PF03177">
    <property type="entry name" value="Nucleoporin_C"/>
    <property type="match status" value="1"/>
</dbReference>
<dbReference type="Proteomes" id="UP000504637">
    <property type="component" value="Unplaced"/>
</dbReference>